<feature type="region of interest" description="Disordered" evidence="1">
    <location>
        <begin position="56"/>
        <end position="80"/>
    </location>
</feature>
<dbReference type="InterPro" id="IPR025124">
    <property type="entry name" value="Gag1-like_clamp"/>
</dbReference>
<proteinExistence type="predicted"/>
<gene>
    <name evidence="3" type="ORF">Din_027982</name>
</gene>
<dbReference type="PANTHER" id="PTHR33373">
    <property type="entry name" value="OS07G0479600 PROTEIN"/>
    <property type="match status" value="1"/>
</dbReference>
<accession>A0A5B7AT18</accession>
<dbReference type="AlphaFoldDB" id="A0A5B7AT18"/>
<evidence type="ECO:0000256" key="1">
    <source>
        <dbReference type="SAM" id="MobiDB-lite"/>
    </source>
</evidence>
<protein>
    <recommendedName>
        <fullName evidence="2">Gag1-like clamp domain-containing protein</fullName>
    </recommendedName>
</protein>
<name>A0A5B7AT18_DAVIN</name>
<dbReference type="EMBL" id="GHES01027982">
    <property type="protein sequence ID" value="MPA58541.1"/>
    <property type="molecule type" value="Transcribed_RNA"/>
</dbReference>
<sequence length="158" mass="18338">MQFSSCVRNPVTFQVAIPANTTLRLLKRNICQLLLYHSKREWFFSPVMMEVNNGIPRSHEKRPLEGSTSANEATKPTENNASTSVFVNHAAIAWHEKRREWIGDQTQKLQRLPKDPIISWSMTYEDLLSTKEPFAEPIPLPEMVDFLVDIWYDEGLYD</sequence>
<feature type="compositionally biased region" description="Polar residues" evidence="1">
    <location>
        <begin position="66"/>
        <end position="80"/>
    </location>
</feature>
<reference evidence="3" key="1">
    <citation type="submission" date="2019-08" db="EMBL/GenBank/DDBJ databases">
        <title>Reference gene set and small RNA set construction with multiple tissues from Davidia involucrata Baill.</title>
        <authorList>
            <person name="Yang H."/>
            <person name="Zhou C."/>
            <person name="Li G."/>
            <person name="Wang J."/>
            <person name="Gao P."/>
            <person name="Wang M."/>
            <person name="Wang R."/>
            <person name="Zhao Y."/>
        </authorList>
    </citation>
    <scope>NUCLEOTIDE SEQUENCE</scope>
    <source>
        <tissue evidence="3">Mixed with DoveR01_LX</tissue>
    </source>
</reference>
<dbReference type="Pfam" id="PF13259">
    <property type="entry name" value="clamp_Gag1-like"/>
    <property type="match status" value="1"/>
</dbReference>
<evidence type="ECO:0000259" key="2">
    <source>
        <dbReference type="Pfam" id="PF13259"/>
    </source>
</evidence>
<dbReference type="PANTHER" id="PTHR33373:SF28">
    <property type="entry name" value="OS07G0479600 PROTEIN"/>
    <property type="match status" value="1"/>
</dbReference>
<evidence type="ECO:0000313" key="3">
    <source>
        <dbReference type="EMBL" id="MPA58541.1"/>
    </source>
</evidence>
<feature type="domain" description="Gag1-like clamp" evidence="2">
    <location>
        <begin position="118"/>
        <end position="158"/>
    </location>
</feature>
<organism evidence="3">
    <name type="scientific">Davidia involucrata</name>
    <name type="common">Dove tree</name>
    <dbReference type="NCBI Taxonomy" id="16924"/>
    <lineage>
        <taxon>Eukaryota</taxon>
        <taxon>Viridiplantae</taxon>
        <taxon>Streptophyta</taxon>
        <taxon>Embryophyta</taxon>
        <taxon>Tracheophyta</taxon>
        <taxon>Spermatophyta</taxon>
        <taxon>Magnoliopsida</taxon>
        <taxon>eudicotyledons</taxon>
        <taxon>Gunneridae</taxon>
        <taxon>Pentapetalae</taxon>
        <taxon>asterids</taxon>
        <taxon>Cornales</taxon>
        <taxon>Nyssaceae</taxon>
        <taxon>Davidia</taxon>
    </lineage>
</organism>